<dbReference type="EMBL" id="KZ613491">
    <property type="protein sequence ID" value="PMD19081.1"/>
    <property type="molecule type" value="Genomic_DNA"/>
</dbReference>
<dbReference type="STRING" id="1745343.A0A2J6PYI7"/>
<feature type="region of interest" description="Disordered" evidence="1">
    <location>
        <begin position="1"/>
        <end position="153"/>
    </location>
</feature>
<feature type="compositionally biased region" description="Basic and acidic residues" evidence="1">
    <location>
        <begin position="622"/>
        <end position="644"/>
    </location>
</feature>
<dbReference type="PANTHER" id="PTHR42037">
    <property type="match status" value="1"/>
</dbReference>
<protein>
    <submittedName>
        <fullName evidence="2">Uncharacterized protein</fullName>
    </submittedName>
</protein>
<name>A0A2J6PYI7_9HELO</name>
<gene>
    <name evidence="2" type="ORF">NA56DRAFT_214524</name>
</gene>
<reference evidence="2 3" key="1">
    <citation type="submission" date="2016-05" db="EMBL/GenBank/DDBJ databases">
        <title>A degradative enzymes factory behind the ericoid mycorrhizal symbiosis.</title>
        <authorList>
            <consortium name="DOE Joint Genome Institute"/>
            <person name="Martino E."/>
            <person name="Morin E."/>
            <person name="Grelet G."/>
            <person name="Kuo A."/>
            <person name="Kohler A."/>
            <person name="Daghino S."/>
            <person name="Barry K."/>
            <person name="Choi C."/>
            <person name="Cichocki N."/>
            <person name="Clum A."/>
            <person name="Copeland A."/>
            <person name="Hainaut M."/>
            <person name="Haridas S."/>
            <person name="Labutti K."/>
            <person name="Lindquist E."/>
            <person name="Lipzen A."/>
            <person name="Khouja H.-R."/>
            <person name="Murat C."/>
            <person name="Ohm R."/>
            <person name="Olson A."/>
            <person name="Spatafora J."/>
            <person name="Veneault-Fourrey C."/>
            <person name="Henrissat B."/>
            <person name="Grigoriev I."/>
            <person name="Martin F."/>
            <person name="Perotto S."/>
        </authorList>
    </citation>
    <scope>NUCLEOTIDE SEQUENCE [LARGE SCALE GENOMIC DNA]</scope>
    <source>
        <strain evidence="2 3">UAMH 7357</strain>
    </source>
</reference>
<feature type="region of interest" description="Disordered" evidence="1">
    <location>
        <begin position="605"/>
        <end position="662"/>
    </location>
</feature>
<accession>A0A2J6PYI7</accession>
<dbReference type="Pfam" id="PF14441">
    <property type="entry name" value="OTT_1508_deam"/>
    <property type="match status" value="1"/>
</dbReference>
<dbReference type="OrthoDB" id="3251507at2759"/>
<evidence type="ECO:0000313" key="3">
    <source>
        <dbReference type="Proteomes" id="UP000235672"/>
    </source>
</evidence>
<proteinExistence type="predicted"/>
<sequence length="675" mass="75460">MAKKNKSTPTATPATVQLASITSQVQPPSSKTKTKKKKEPQVPGVVKKGKQAQTSQNAVQRVPETPKPASAASTSNTASQTPVKNVMKALSPTQSLKGIGKSETPDRTHSEVTASTSKNVVASAPSSVAKTSLPDSPSHSKTPHKDPEAQKSSILNATARKNSLDEAIFRLAAATPVLISPIIERQFYESQLLLYVLEKVRGEHKKRQNYHGELDQDETELRRSFVDKLAYICDFKKGGSTVTALALQKTYQGVIFWLAANETVKSKVIDFLRQVLRLLKKVEGSASRKATETQLLALVVPFNQERLDYYWSALSKYLPLCIERLEVLENSTNGKPTKRELKVLKNFLGYLPELSKERVDLVKECFKARKMLLFETLAQLTGSGKPHSKFFDDIRHLLGRLGEHVKAAKTIVSAALRFPAILDEFEIQARVSPPSSCYFQSPHEITLDGMAGRIFAKGDEILHYQEALETLERTSNGNLLGRLKQECCFKTRVHAELLLVDLFYWHQFEFLDDDPYIGCSKPACFNCFQYILFHPGNFILPACHNKLYLAWRTPDILEENVSISTAIKIREAITSKMTSGIRAELRRQIDGRYARKAAQYDSVTGTSSSIQGGVVKPITTKSRVEEDSEHGSAQEDLPSRRDSPFQHLSKNNSEPDDSDNDLSWYKSRIKKIHLL</sequence>
<evidence type="ECO:0000313" key="2">
    <source>
        <dbReference type="EMBL" id="PMD19081.1"/>
    </source>
</evidence>
<feature type="compositionally biased region" description="Polar residues" evidence="1">
    <location>
        <begin position="111"/>
        <end position="140"/>
    </location>
</feature>
<dbReference type="Proteomes" id="UP000235672">
    <property type="component" value="Unassembled WGS sequence"/>
</dbReference>
<dbReference type="InterPro" id="IPR027796">
    <property type="entry name" value="OTT_1508_deam-like"/>
</dbReference>
<dbReference type="PANTHER" id="PTHR42037:SF1">
    <property type="match status" value="1"/>
</dbReference>
<feature type="compositionally biased region" description="Polar residues" evidence="1">
    <location>
        <begin position="7"/>
        <end position="26"/>
    </location>
</feature>
<keyword evidence="3" id="KW-1185">Reference proteome</keyword>
<evidence type="ECO:0000256" key="1">
    <source>
        <dbReference type="SAM" id="MobiDB-lite"/>
    </source>
</evidence>
<organism evidence="2 3">
    <name type="scientific">Hyaloscypha hepaticicola</name>
    <dbReference type="NCBI Taxonomy" id="2082293"/>
    <lineage>
        <taxon>Eukaryota</taxon>
        <taxon>Fungi</taxon>
        <taxon>Dikarya</taxon>
        <taxon>Ascomycota</taxon>
        <taxon>Pezizomycotina</taxon>
        <taxon>Leotiomycetes</taxon>
        <taxon>Helotiales</taxon>
        <taxon>Hyaloscyphaceae</taxon>
        <taxon>Hyaloscypha</taxon>
    </lineage>
</organism>
<feature type="compositionally biased region" description="Low complexity" evidence="1">
    <location>
        <begin position="67"/>
        <end position="82"/>
    </location>
</feature>
<dbReference type="AlphaFoldDB" id="A0A2J6PYI7"/>